<accession>A0A146L2E5</accession>
<evidence type="ECO:0000313" key="1">
    <source>
        <dbReference type="EMBL" id="JAQ01486.1"/>
    </source>
</evidence>
<name>A0A146L2E5_LYGHE</name>
<feature type="non-terminal residue" evidence="1">
    <location>
        <position position="169"/>
    </location>
</feature>
<protein>
    <submittedName>
        <fullName evidence="1">Uncharacterized protein</fullName>
    </submittedName>
</protein>
<proteinExistence type="predicted"/>
<dbReference type="EMBL" id="GDHC01017143">
    <property type="protein sequence ID" value="JAQ01486.1"/>
    <property type="molecule type" value="Transcribed_RNA"/>
</dbReference>
<reference evidence="1" key="1">
    <citation type="journal article" date="2016" name="Gigascience">
        <title>De novo construction of an expanded transcriptome assembly for the western tarnished plant bug, Lygus hesperus.</title>
        <authorList>
            <person name="Tassone E.E."/>
            <person name="Geib S.M."/>
            <person name="Hall B."/>
            <person name="Fabrick J.A."/>
            <person name="Brent C.S."/>
            <person name="Hull J.J."/>
        </authorList>
    </citation>
    <scope>NUCLEOTIDE SEQUENCE</scope>
</reference>
<sequence length="169" mass="18980">MIVFEGLEALPKSQSQVGSTLRRMLEISTMVPIFGVCRSAADDIERFQILRQCIALPKDTEEAVSYTTTLLFVAHSLSVGVEKSQLTPVVLSKVYMNQLHIHLQHRLLRDRNFNAVAAAQEIATLSKCMCAELLHTVVKTPCDTKHQLPHRRTQDATPPFVFVPTLKQK</sequence>
<organism evidence="1">
    <name type="scientific">Lygus hesperus</name>
    <name type="common">Western plant bug</name>
    <dbReference type="NCBI Taxonomy" id="30085"/>
    <lineage>
        <taxon>Eukaryota</taxon>
        <taxon>Metazoa</taxon>
        <taxon>Ecdysozoa</taxon>
        <taxon>Arthropoda</taxon>
        <taxon>Hexapoda</taxon>
        <taxon>Insecta</taxon>
        <taxon>Pterygota</taxon>
        <taxon>Neoptera</taxon>
        <taxon>Paraneoptera</taxon>
        <taxon>Hemiptera</taxon>
        <taxon>Heteroptera</taxon>
        <taxon>Panheteroptera</taxon>
        <taxon>Cimicomorpha</taxon>
        <taxon>Miridae</taxon>
        <taxon>Mirini</taxon>
        <taxon>Lygus</taxon>
    </lineage>
</organism>
<dbReference type="AlphaFoldDB" id="A0A146L2E5"/>
<gene>
    <name evidence="1" type="ORF">g.38565</name>
</gene>